<organism evidence="1 2">
    <name type="scientific">Cuscuta australis</name>
    <dbReference type="NCBI Taxonomy" id="267555"/>
    <lineage>
        <taxon>Eukaryota</taxon>
        <taxon>Viridiplantae</taxon>
        <taxon>Streptophyta</taxon>
        <taxon>Embryophyta</taxon>
        <taxon>Tracheophyta</taxon>
        <taxon>Spermatophyta</taxon>
        <taxon>Magnoliopsida</taxon>
        <taxon>eudicotyledons</taxon>
        <taxon>Gunneridae</taxon>
        <taxon>Pentapetalae</taxon>
        <taxon>asterids</taxon>
        <taxon>lamiids</taxon>
        <taxon>Solanales</taxon>
        <taxon>Convolvulaceae</taxon>
        <taxon>Cuscuteae</taxon>
        <taxon>Cuscuta</taxon>
        <taxon>Cuscuta subgen. Grammica</taxon>
        <taxon>Cuscuta sect. Cleistogrammica</taxon>
    </lineage>
</organism>
<dbReference type="Proteomes" id="UP000249390">
    <property type="component" value="Unassembled WGS sequence"/>
</dbReference>
<gene>
    <name evidence="1" type="ORF">DM860_016313</name>
</gene>
<evidence type="ECO:0000313" key="1">
    <source>
        <dbReference type="EMBL" id="RAL53078.1"/>
    </source>
</evidence>
<accession>A0A328E8S7</accession>
<evidence type="ECO:0000313" key="2">
    <source>
        <dbReference type="Proteomes" id="UP000249390"/>
    </source>
</evidence>
<proteinExistence type="predicted"/>
<name>A0A328E8S7_9ASTE</name>
<keyword evidence="2" id="KW-1185">Reference proteome</keyword>
<sequence length="64" mass="7179">MAKANKTSKKLMTLSFCGKTNPTETKGNELNQNNYSNFIPISADSWLLIVNSKGKPVTKGEFWR</sequence>
<comment type="caution">
    <text evidence="1">The sequence shown here is derived from an EMBL/GenBank/DDBJ whole genome shotgun (WGS) entry which is preliminary data.</text>
</comment>
<reference evidence="1 2" key="1">
    <citation type="submission" date="2018-06" db="EMBL/GenBank/DDBJ databases">
        <title>The Genome of Cuscuta australis (Dodder) Provides Insight into the Evolution of Plant Parasitism.</title>
        <authorList>
            <person name="Liu H."/>
        </authorList>
    </citation>
    <scope>NUCLEOTIDE SEQUENCE [LARGE SCALE GENOMIC DNA]</scope>
    <source>
        <strain evidence="2">cv. Yunnan</strain>
        <tissue evidence="1">Vines</tissue>
    </source>
</reference>
<dbReference type="EMBL" id="NQVE01000028">
    <property type="protein sequence ID" value="RAL53078.1"/>
    <property type="molecule type" value="Genomic_DNA"/>
</dbReference>
<protein>
    <submittedName>
        <fullName evidence="1">Uncharacterized protein</fullName>
    </submittedName>
</protein>
<dbReference type="AlphaFoldDB" id="A0A328E8S7"/>